<reference evidence="1 2" key="1">
    <citation type="journal article" date="2021" name="Elife">
        <title>Chloroplast acquisition without the gene transfer in kleptoplastic sea slugs, Plakobranchus ocellatus.</title>
        <authorList>
            <person name="Maeda T."/>
            <person name="Takahashi S."/>
            <person name="Yoshida T."/>
            <person name="Shimamura S."/>
            <person name="Takaki Y."/>
            <person name="Nagai Y."/>
            <person name="Toyoda A."/>
            <person name="Suzuki Y."/>
            <person name="Arimoto A."/>
            <person name="Ishii H."/>
            <person name="Satoh N."/>
            <person name="Nishiyama T."/>
            <person name="Hasebe M."/>
            <person name="Maruyama T."/>
            <person name="Minagawa J."/>
            <person name="Obokata J."/>
            <person name="Shigenobu S."/>
        </authorList>
    </citation>
    <scope>NUCLEOTIDE SEQUENCE [LARGE SCALE GENOMIC DNA]</scope>
</reference>
<sequence length="118" mass="12606">MTLPDISFNSCLISPYHTALTAWPLVLSPPSTLMARSRLVLSPLQPDGTVLSPQGVRLGFGSNKGGINGWSQWSGKDPRPNHGALRLVVSHCGVYTVTVGEYLNSVKLASCLLFISLA</sequence>
<evidence type="ECO:0000313" key="1">
    <source>
        <dbReference type="EMBL" id="GFR72523.1"/>
    </source>
</evidence>
<accession>A0AAV4FGX4</accession>
<keyword evidence="2" id="KW-1185">Reference proteome</keyword>
<proteinExistence type="predicted"/>
<gene>
    <name evidence="1" type="ORF">ElyMa_003843900</name>
</gene>
<dbReference type="Proteomes" id="UP000762676">
    <property type="component" value="Unassembled WGS sequence"/>
</dbReference>
<dbReference type="AlphaFoldDB" id="A0AAV4FGX4"/>
<protein>
    <submittedName>
        <fullName evidence="1">Uncharacterized protein</fullName>
    </submittedName>
</protein>
<name>A0AAV4FGX4_9GAST</name>
<comment type="caution">
    <text evidence="1">The sequence shown here is derived from an EMBL/GenBank/DDBJ whole genome shotgun (WGS) entry which is preliminary data.</text>
</comment>
<organism evidence="1 2">
    <name type="scientific">Elysia marginata</name>
    <dbReference type="NCBI Taxonomy" id="1093978"/>
    <lineage>
        <taxon>Eukaryota</taxon>
        <taxon>Metazoa</taxon>
        <taxon>Spiralia</taxon>
        <taxon>Lophotrochozoa</taxon>
        <taxon>Mollusca</taxon>
        <taxon>Gastropoda</taxon>
        <taxon>Heterobranchia</taxon>
        <taxon>Euthyneura</taxon>
        <taxon>Panpulmonata</taxon>
        <taxon>Sacoglossa</taxon>
        <taxon>Placobranchoidea</taxon>
        <taxon>Plakobranchidae</taxon>
        <taxon>Elysia</taxon>
    </lineage>
</organism>
<evidence type="ECO:0000313" key="2">
    <source>
        <dbReference type="Proteomes" id="UP000762676"/>
    </source>
</evidence>
<dbReference type="EMBL" id="BMAT01007834">
    <property type="protein sequence ID" value="GFR72523.1"/>
    <property type="molecule type" value="Genomic_DNA"/>
</dbReference>